<dbReference type="Pfam" id="PF01336">
    <property type="entry name" value="tRNA_anti-codon"/>
    <property type="match status" value="1"/>
</dbReference>
<dbReference type="GO" id="GO:0140096">
    <property type="term" value="F:catalytic activity, acting on a protein"/>
    <property type="evidence" value="ECO:0007669"/>
    <property type="project" value="UniProtKB-ARBA"/>
</dbReference>
<gene>
    <name evidence="7 9" type="primary">asnS</name>
    <name evidence="9" type="ORF">PRVXT_001664</name>
</gene>
<name>A0AAU7VI33_9FIRM</name>
<protein>
    <recommendedName>
        <fullName evidence="7">Asparagine--tRNA ligase</fullName>
        <ecNumber evidence="7">6.1.1.22</ecNumber>
    </recommendedName>
    <alternativeName>
        <fullName evidence="7">Asparaginyl-tRNA synthetase</fullName>
        <shortName evidence="7">AsnRS</shortName>
    </alternativeName>
</protein>
<reference evidence="9" key="1">
    <citation type="journal article" date="2013" name="Extremophiles">
        <title>Proteinivorax tanatarense gen. nov., sp. nov., an anaerobic, haloalkaliphilic, proteolytic bacterium isolated from a decaying algal bloom, and proposal of Proteinivoraceae fam. nov.</title>
        <authorList>
            <person name="Kevbrin V."/>
            <person name="Boltyanskaya Y."/>
            <person name="Zhilina T."/>
            <person name="Kolganova T."/>
            <person name="Lavrentjeva E."/>
            <person name="Kuznetsov B."/>
        </authorList>
    </citation>
    <scope>NUCLEOTIDE SEQUENCE</scope>
    <source>
        <strain evidence="9">Z-910T</strain>
    </source>
</reference>
<evidence type="ECO:0000256" key="7">
    <source>
        <dbReference type="HAMAP-Rule" id="MF_00534"/>
    </source>
</evidence>
<dbReference type="EC" id="6.1.1.22" evidence="7"/>
<dbReference type="PANTHER" id="PTHR22594:SF34">
    <property type="entry name" value="ASPARAGINE--TRNA LIGASE, MITOCHONDRIAL-RELATED"/>
    <property type="match status" value="1"/>
</dbReference>
<dbReference type="SUPFAM" id="SSF55681">
    <property type="entry name" value="Class II aaRS and biotin synthetases"/>
    <property type="match status" value="1"/>
</dbReference>
<dbReference type="GO" id="GO:0005737">
    <property type="term" value="C:cytoplasm"/>
    <property type="evidence" value="ECO:0007669"/>
    <property type="project" value="UniProtKB-SubCell"/>
</dbReference>
<dbReference type="InterPro" id="IPR045864">
    <property type="entry name" value="aa-tRNA-synth_II/BPL/LPL"/>
</dbReference>
<dbReference type="NCBIfam" id="NF003037">
    <property type="entry name" value="PRK03932.1"/>
    <property type="match status" value="1"/>
</dbReference>
<dbReference type="InterPro" id="IPR002312">
    <property type="entry name" value="Asp/Asn-tRNA-synth_IIb"/>
</dbReference>
<dbReference type="AlphaFoldDB" id="A0AAU7VI33"/>
<evidence type="ECO:0000313" key="9">
    <source>
        <dbReference type="EMBL" id="XBX73669.1"/>
    </source>
</evidence>
<dbReference type="EMBL" id="CP158367">
    <property type="protein sequence ID" value="XBX73669.1"/>
    <property type="molecule type" value="Genomic_DNA"/>
</dbReference>
<organism evidence="9">
    <name type="scientific">Proteinivorax tanatarense</name>
    <dbReference type="NCBI Taxonomy" id="1260629"/>
    <lineage>
        <taxon>Bacteria</taxon>
        <taxon>Bacillati</taxon>
        <taxon>Bacillota</taxon>
        <taxon>Clostridia</taxon>
        <taxon>Eubacteriales</taxon>
        <taxon>Proteinivoracaceae</taxon>
        <taxon>Proteinivorax</taxon>
    </lineage>
</organism>
<comment type="catalytic activity">
    <reaction evidence="7">
        <text>tRNA(Asn) + L-asparagine + ATP = L-asparaginyl-tRNA(Asn) + AMP + diphosphate + H(+)</text>
        <dbReference type="Rhea" id="RHEA:11180"/>
        <dbReference type="Rhea" id="RHEA-COMP:9659"/>
        <dbReference type="Rhea" id="RHEA-COMP:9674"/>
        <dbReference type="ChEBI" id="CHEBI:15378"/>
        <dbReference type="ChEBI" id="CHEBI:30616"/>
        <dbReference type="ChEBI" id="CHEBI:33019"/>
        <dbReference type="ChEBI" id="CHEBI:58048"/>
        <dbReference type="ChEBI" id="CHEBI:78442"/>
        <dbReference type="ChEBI" id="CHEBI:78515"/>
        <dbReference type="ChEBI" id="CHEBI:456215"/>
        <dbReference type="EC" id="6.1.1.22"/>
    </reaction>
</comment>
<evidence type="ECO:0000256" key="1">
    <source>
        <dbReference type="ARBA" id="ARBA00008226"/>
    </source>
</evidence>
<evidence type="ECO:0000256" key="5">
    <source>
        <dbReference type="ARBA" id="ARBA00022917"/>
    </source>
</evidence>
<dbReference type="GO" id="GO:0005524">
    <property type="term" value="F:ATP binding"/>
    <property type="evidence" value="ECO:0007669"/>
    <property type="project" value="UniProtKB-UniRule"/>
</dbReference>
<keyword evidence="7" id="KW-0963">Cytoplasm</keyword>
<evidence type="ECO:0000256" key="2">
    <source>
        <dbReference type="ARBA" id="ARBA00022598"/>
    </source>
</evidence>
<evidence type="ECO:0000256" key="6">
    <source>
        <dbReference type="ARBA" id="ARBA00023146"/>
    </source>
</evidence>
<evidence type="ECO:0000256" key="4">
    <source>
        <dbReference type="ARBA" id="ARBA00022840"/>
    </source>
</evidence>
<dbReference type="InterPro" id="IPR004365">
    <property type="entry name" value="NA-bd_OB_tRNA"/>
</dbReference>
<dbReference type="CDD" id="cd00776">
    <property type="entry name" value="AsxRS_core"/>
    <property type="match status" value="1"/>
</dbReference>
<dbReference type="GO" id="GO:0004816">
    <property type="term" value="F:asparagine-tRNA ligase activity"/>
    <property type="evidence" value="ECO:0007669"/>
    <property type="project" value="UniProtKB-UniRule"/>
</dbReference>
<keyword evidence="4 7" id="KW-0067">ATP-binding</keyword>
<dbReference type="HAMAP" id="MF_00534">
    <property type="entry name" value="Asn_tRNA_synth"/>
    <property type="match status" value="1"/>
</dbReference>
<dbReference type="CDD" id="cd04323">
    <property type="entry name" value="AsnRS_cyto_like_N"/>
    <property type="match status" value="1"/>
</dbReference>
<dbReference type="Gene3D" id="2.40.50.140">
    <property type="entry name" value="Nucleic acid-binding proteins"/>
    <property type="match status" value="1"/>
</dbReference>
<keyword evidence="5 7" id="KW-0648">Protein biosynthesis</keyword>
<keyword evidence="6 7" id="KW-0030">Aminoacyl-tRNA synthetase</keyword>
<dbReference type="NCBIfam" id="NF003483">
    <property type="entry name" value="PRK05159.1"/>
    <property type="match status" value="1"/>
</dbReference>
<evidence type="ECO:0000256" key="3">
    <source>
        <dbReference type="ARBA" id="ARBA00022741"/>
    </source>
</evidence>
<dbReference type="GO" id="GO:0003676">
    <property type="term" value="F:nucleic acid binding"/>
    <property type="evidence" value="ECO:0007669"/>
    <property type="project" value="InterPro"/>
</dbReference>
<dbReference type="SUPFAM" id="SSF50249">
    <property type="entry name" value="Nucleic acid-binding proteins"/>
    <property type="match status" value="1"/>
</dbReference>
<dbReference type="NCBIfam" id="TIGR00457">
    <property type="entry name" value="asnS"/>
    <property type="match status" value="1"/>
</dbReference>
<keyword evidence="3 7" id="KW-0547">Nucleotide-binding</keyword>
<reference evidence="9" key="2">
    <citation type="submission" date="2024-06" db="EMBL/GenBank/DDBJ databases">
        <authorList>
            <person name="Petrova K.O."/>
            <person name="Toshchakov S.V."/>
            <person name="Boltjanskaja Y.V."/>
            <person name="Kevbrin V."/>
        </authorList>
    </citation>
    <scope>NUCLEOTIDE SEQUENCE</scope>
    <source>
        <strain evidence="9">Z-910T</strain>
    </source>
</reference>
<dbReference type="Pfam" id="PF00152">
    <property type="entry name" value="tRNA-synt_2"/>
    <property type="match status" value="1"/>
</dbReference>
<evidence type="ECO:0000259" key="8">
    <source>
        <dbReference type="PROSITE" id="PS50862"/>
    </source>
</evidence>
<comment type="subcellular location">
    <subcellularLocation>
        <location evidence="7">Cytoplasm</location>
    </subcellularLocation>
</comment>
<dbReference type="InterPro" id="IPR012340">
    <property type="entry name" value="NA-bd_OB-fold"/>
</dbReference>
<dbReference type="RefSeq" id="WP_350342431.1">
    <property type="nucleotide sequence ID" value="NZ_CP158367.1"/>
</dbReference>
<dbReference type="GO" id="GO:0006421">
    <property type="term" value="P:asparaginyl-tRNA aminoacylation"/>
    <property type="evidence" value="ECO:0007669"/>
    <property type="project" value="UniProtKB-UniRule"/>
</dbReference>
<dbReference type="InterPro" id="IPR004522">
    <property type="entry name" value="Asn-tRNA-ligase"/>
</dbReference>
<dbReference type="GO" id="GO:0016740">
    <property type="term" value="F:transferase activity"/>
    <property type="evidence" value="ECO:0007669"/>
    <property type="project" value="UniProtKB-ARBA"/>
</dbReference>
<dbReference type="PRINTS" id="PR01042">
    <property type="entry name" value="TRNASYNTHASP"/>
</dbReference>
<dbReference type="Gene3D" id="3.30.930.10">
    <property type="entry name" value="Bira Bifunctional Protein, Domain 2"/>
    <property type="match status" value="1"/>
</dbReference>
<accession>A0AAU7VI33</accession>
<keyword evidence="2 7" id="KW-0436">Ligase</keyword>
<proteinExistence type="inferred from homology"/>
<feature type="domain" description="Aminoacyl-transfer RNA synthetases class-II family profile" evidence="8">
    <location>
        <begin position="131"/>
        <end position="430"/>
    </location>
</feature>
<dbReference type="InterPro" id="IPR004364">
    <property type="entry name" value="Aa-tRNA-synt_II"/>
</dbReference>
<sequence length="430" mass="49571">MLHTSIEEIAKYNGKEVKLQGWLYNLRSSGKIHFLQVRDGSGFIQGVMVKNDVGEELFNKVKEMSQESSVTVEGIVKEDHRAPSGYELSITNVELVHKADEYPISKKEHGTDFLMDHRHLWLRSPRQVAIMKIRDTLVKATRDFFHKDGFTLVDAPILTPSSCEGTTTLFETDYFDTKAYLSQSGQLYMEAAALALGKVYCFGPTFRAEKSKTRRHLIEFWMIEPEMAYVEFEENLQIQENYLTYIVEEVLEHNKKELEVLDRDLTKLESIKAPFPRITYDKAIELLQEKGEDIKWGDDFGAPHETIIAEQFQKPVFVTHYPTKIKSFYMKPDPQRPEVVLAADLLAPEGYGEIIGGSERISSLDLLMERVEQENLPLDAYQWYIDLRKYGSVPHSGFGLGLERTVAWVCGLDHIRETIPFPRMLNRMYP</sequence>
<dbReference type="PROSITE" id="PS50862">
    <property type="entry name" value="AA_TRNA_LIGASE_II"/>
    <property type="match status" value="1"/>
</dbReference>
<comment type="similarity">
    <text evidence="1 7">Belongs to the class-II aminoacyl-tRNA synthetase family.</text>
</comment>
<comment type="subunit">
    <text evidence="7">Homodimer.</text>
</comment>
<dbReference type="PANTHER" id="PTHR22594">
    <property type="entry name" value="ASPARTYL/LYSYL-TRNA SYNTHETASE"/>
    <property type="match status" value="1"/>
</dbReference>
<dbReference type="InterPro" id="IPR006195">
    <property type="entry name" value="aa-tRNA-synth_II"/>
</dbReference>